<gene>
    <name evidence="9" type="ORF">B0T15DRAFT_556483</name>
</gene>
<dbReference type="PRINTS" id="PR00723">
    <property type="entry name" value="SUBTILISIN"/>
</dbReference>
<feature type="domain" description="Peptidase S8/S53" evidence="8">
    <location>
        <begin position="161"/>
        <end position="377"/>
    </location>
</feature>
<keyword evidence="3 5" id="KW-0378">Hydrolase</keyword>
<sequence length="416" mass="42885">MRLVITALCGLMTGLFMIPTALAAATTKNDWAPADTVVPKKYIIKYKPDINALERELHEANVNVKARNGGQRGIVAGFGMPGLQGYIVEIPSSELADLVQQSDLIEYIEKDTIAKVAVADITPPTPKRAMTSQYNAPWGLARVSHRTRDHWDHYYYDSSAGKDVRVYVLDTGIRTTHAEFADGGGGGRAEWGANFVAGSPDADEAGHGTHVTGVVAGVTYGVAKRATVVAVKVLGRGGGMSGLLQGLDWAVADARQRGAAGRTVINMSLSGAYTQSVNDGVSAATDAGLIVVAAAGNDNGSAAEWSPASAPSAITVGAIDRDDRRAGFSNWGAAVEIFAPGGGIASAYNSSDSATATMTGTSMAAPHVAGLAAYFIAMDGLSGSLAVTERILDVATKGVGDPRGAADRIGYSADGA</sequence>
<evidence type="ECO:0000256" key="4">
    <source>
        <dbReference type="ARBA" id="ARBA00022825"/>
    </source>
</evidence>
<dbReference type="SUPFAM" id="SSF54897">
    <property type="entry name" value="Protease propeptides/inhibitors"/>
    <property type="match status" value="1"/>
</dbReference>
<evidence type="ECO:0000256" key="1">
    <source>
        <dbReference type="ARBA" id="ARBA00011073"/>
    </source>
</evidence>
<dbReference type="InterPro" id="IPR050131">
    <property type="entry name" value="Peptidase_S8_subtilisin-like"/>
</dbReference>
<dbReference type="Gene3D" id="3.40.50.200">
    <property type="entry name" value="Peptidase S8/S53 domain"/>
    <property type="match status" value="1"/>
</dbReference>
<dbReference type="PROSITE" id="PS51892">
    <property type="entry name" value="SUBTILASE"/>
    <property type="match status" value="1"/>
</dbReference>
<dbReference type="InterPro" id="IPR037045">
    <property type="entry name" value="S8pro/Inhibitor_I9_sf"/>
</dbReference>
<keyword evidence="7" id="KW-0732">Signal</keyword>
<feature type="signal peptide" evidence="7">
    <location>
        <begin position="1"/>
        <end position="23"/>
    </location>
</feature>
<name>A0AAJ0M1W1_9PEZI</name>
<keyword evidence="2 5" id="KW-0645">Protease</keyword>
<dbReference type="Pfam" id="PF00082">
    <property type="entry name" value="Peptidase_S8"/>
    <property type="match status" value="1"/>
</dbReference>
<evidence type="ECO:0000256" key="6">
    <source>
        <dbReference type="RuleBase" id="RU003355"/>
    </source>
</evidence>
<dbReference type="EMBL" id="JAUDZG010000004">
    <property type="protein sequence ID" value="KAK3305929.1"/>
    <property type="molecule type" value="Genomic_DNA"/>
</dbReference>
<dbReference type="FunFam" id="3.40.50.200:FF:000007">
    <property type="entry name" value="Subtilisin-like serine protease"/>
    <property type="match status" value="1"/>
</dbReference>
<evidence type="ECO:0000256" key="2">
    <source>
        <dbReference type="ARBA" id="ARBA00022670"/>
    </source>
</evidence>
<dbReference type="GO" id="GO:0004252">
    <property type="term" value="F:serine-type endopeptidase activity"/>
    <property type="evidence" value="ECO:0007669"/>
    <property type="project" value="UniProtKB-UniRule"/>
</dbReference>
<comment type="caution">
    <text evidence="9">The sequence shown here is derived from an EMBL/GenBank/DDBJ whole genome shotgun (WGS) entry which is preliminary data.</text>
</comment>
<dbReference type="RefSeq" id="XP_062721709.1">
    <property type="nucleotide sequence ID" value="XM_062870419.1"/>
</dbReference>
<feature type="active site" description="Charge relay system" evidence="5">
    <location>
        <position position="207"/>
    </location>
</feature>
<dbReference type="Gene3D" id="3.30.70.80">
    <property type="entry name" value="Peptidase S8 propeptide/proteinase inhibitor I9"/>
    <property type="match status" value="1"/>
</dbReference>
<dbReference type="AlphaFoldDB" id="A0AAJ0M1W1"/>
<dbReference type="InterPro" id="IPR036852">
    <property type="entry name" value="Peptidase_S8/S53_dom_sf"/>
</dbReference>
<evidence type="ECO:0000256" key="5">
    <source>
        <dbReference type="PROSITE-ProRule" id="PRU01240"/>
    </source>
</evidence>
<accession>A0AAJ0M1W1</accession>
<evidence type="ECO:0000313" key="9">
    <source>
        <dbReference type="EMBL" id="KAK3305929.1"/>
    </source>
</evidence>
<keyword evidence="10" id="KW-1185">Reference proteome</keyword>
<evidence type="ECO:0000256" key="7">
    <source>
        <dbReference type="SAM" id="SignalP"/>
    </source>
</evidence>
<dbReference type="GeneID" id="87889248"/>
<dbReference type="InterPro" id="IPR023828">
    <property type="entry name" value="Peptidase_S8_Ser-AS"/>
</dbReference>
<evidence type="ECO:0000259" key="8">
    <source>
        <dbReference type="Pfam" id="PF00082"/>
    </source>
</evidence>
<organism evidence="9 10">
    <name type="scientific">Chaetomium strumarium</name>
    <dbReference type="NCBI Taxonomy" id="1170767"/>
    <lineage>
        <taxon>Eukaryota</taxon>
        <taxon>Fungi</taxon>
        <taxon>Dikarya</taxon>
        <taxon>Ascomycota</taxon>
        <taxon>Pezizomycotina</taxon>
        <taxon>Sordariomycetes</taxon>
        <taxon>Sordariomycetidae</taxon>
        <taxon>Sordariales</taxon>
        <taxon>Chaetomiaceae</taxon>
        <taxon>Chaetomium</taxon>
    </lineage>
</organism>
<evidence type="ECO:0000256" key="3">
    <source>
        <dbReference type="ARBA" id="ARBA00022801"/>
    </source>
</evidence>
<proteinExistence type="inferred from homology"/>
<dbReference type="PANTHER" id="PTHR43806">
    <property type="entry name" value="PEPTIDASE S8"/>
    <property type="match status" value="1"/>
</dbReference>
<keyword evidence="4 5" id="KW-0720">Serine protease</keyword>
<comment type="similarity">
    <text evidence="1 5 6">Belongs to the peptidase S8 family.</text>
</comment>
<dbReference type="InterPro" id="IPR023827">
    <property type="entry name" value="Peptidase_S8_Asp-AS"/>
</dbReference>
<dbReference type="InterPro" id="IPR034193">
    <property type="entry name" value="PCSK9_ProteinaseK-like"/>
</dbReference>
<evidence type="ECO:0000313" key="10">
    <source>
        <dbReference type="Proteomes" id="UP001273166"/>
    </source>
</evidence>
<protein>
    <submittedName>
        <fullName evidence="9">Serine protease</fullName>
    </submittedName>
</protein>
<reference evidence="9" key="2">
    <citation type="submission" date="2023-06" db="EMBL/GenBank/DDBJ databases">
        <authorList>
            <consortium name="Lawrence Berkeley National Laboratory"/>
            <person name="Mondo S.J."/>
            <person name="Hensen N."/>
            <person name="Bonometti L."/>
            <person name="Westerberg I."/>
            <person name="Brannstrom I.O."/>
            <person name="Guillou S."/>
            <person name="Cros-Aarteil S."/>
            <person name="Calhoun S."/>
            <person name="Haridas S."/>
            <person name="Kuo A."/>
            <person name="Pangilinan J."/>
            <person name="Riley R."/>
            <person name="Labutti K."/>
            <person name="Andreopoulos B."/>
            <person name="Lipzen A."/>
            <person name="Chen C."/>
            <person name="Yanf M."/>
            <person name="Daum C."/>
            <person name="Ng V."/>
            <person name="Clum A."/>
            <person name="Steindorff A."/>
            <person name="Ohm R."/>
            <person name="Martin F."/>
            <person name="Silar P."/>
            <person name="Natvig D."/>
            <person name="Lalanne C."/>
            <person name="Gautier V."/>
            <person name="Ament-Velasquez S.L."/>
            <person name="Kruys A."/>
            <person name="Hutchinson M.I."/>
            <person name="Powell A.J."/>
            <person name="Barry K."/>
            <person name="Miller A.N."/>
            <person name="Grigoriev I.V."/>
            <person name="Debuchy R."/>
            <person name="Gladieux P."/>
            <person name="Thoren M.H."/>
            <person name="Johannesson H."/>
        </authorList>
    </citation>
    <scope>NUCLEOTIDE SEQUENCE</scope>
    <source>
        <strain evidence="9">CBS 333.67</strain>
    </source>
</reference>
<feature type="active site" description="Charge relay system" evidence="5">
    <location>
        <position position="170"/>
    </location>
</feature>
<feature type="active site" description="Charge relay system" evidence="5">
    <location>
        <position position="362"/>
    </location>
</feature>
<dbReference type="InterPro" id="IPR015500">
    <property type="entry name" value="Peptidase_S8_subtilisin-rel"/>
</dbReference>
<dbReference type="Proteomes" id="UP001273166">
    <property type="component" value="Unassembled WGS sequence"/>
</dbReference>
<dbReference type="PROSITE" id="PS00138">
    <property type="entry name" value="SUBTILASE_SER"/>
    <property type="match status" value="1"/>
</dbReference>
<feature type="chain" id="PRO_5042513025" evidence="7">
    <location>
        <begin position="24"/>
        <end position="416"/>
    </location>
</feature>
<dbReference type="InterPro" id="IPR022398">
    <property type="entry name" value="Peptidase_S8_His-AS"/>
</dbReference>
<reference evidence="9" key="1">
    <citation type="journal article" date="2023" name="Mol. Phylogenet. Evol.">
        <title>Genome-scale phylogeny and comparative genomics of the fungal order Sordariales.</title>
        <authorList>
            <person name="Hensen N."/>
            <person name="Bonometti L."/>
            <person name="Westerberg I."/>
            <person name="Brannstrom I.O."/>
            <person name="Guillou S."/>
            <person name="Cros-Aarteil S."/>
            <person name="Calhoun S."/>
            <person name="Haridas S."/>
            <person name="Kuo A."/>
            <person name="Mondo S."/>
            <person name="Pangilinan J."/>
            <person name="Riley R."/>
            <person name="LaButti K."/>
            <person name="Andreopoulos B."/>
            <person name="Lipzen A."/>
            <person name="Chen C."/>
            <person name="Yan M."/>
            <person name="Daum C."/>
            <person name="Ng V."/>
            <person name="Clum A."/>
            <person name="Steindorff A."/>
            <person name="Ohm R.A."/>
            <person name="Martin F."/>
            <person name="Silar P."/>
            <person name="Natvig D.O."/>
            <person name="Lalanne C."/>
            <person name="Gautier V."/>
            <person name="Ament-Velasquez S.L."/>
            <person name="Kruys A."/>
            <person name="Hutchinson M.I."/>
            <person name="Powell A.J."/>
            <person name="Barry K."/>
            <person name="Miller A.N."/>
            <person name="Grigoriev I.V."/>
            <person name="Debuchy R."/>
            <person name="Gladieux P."/>
            <person name="Hiltunen Thoren M."/>
            <person name="Johannesson H."/>
        </authorList>
    </citation>
    <scope>NUCLEOTIDE SEQUENCE</scope>
    <source>
        <strain evidence="9">CBS 333.67</strain>
    </source>
</reference>
<dbReference type="SUPFAM" id="SSF52743">
    <property type="entry name" value="Subtilisin-like"/>
    <property type="match status" value="1"/>
</dbReference>
<dbReference type="PROSITE" id="PS00136">
    <property type="entry name" value="SUBTILASE_ASP"/>
    <property type="match status" value="1"/>
</dbReference>
<dbReference type="PROSITE" id="PS00137">
    <property type="entry name" value="SUBTILASE_HIS"/>
    <property type="match status" value="1"/>
</dbReference>
<dbReference type="PANTHER" id="PTHR43806:SF11">
    <property type="entry name" value="CEREVISIN-RELATED"/>
    <property type="match status" value="1"/>
</dbReference>
<dbReference type="GO" id="GO:0006508">
    <property type="term" value="P:proteolysis"/>
    <property type="evidence" value="ECO:0007669"/>
    <property type="project" value="UniProtKB-KW"/>
</dbReference>
<dbReference type="InterPro" id="IPR000209">
    <property type="entry name" value="Peptidase_S8/S53_dom"/>
</dbReference>
<dbReference type="CDD" id="cd04077">
    <property type="entry name" value="Peptidases_S8_PCSK9_ProteinaseK_like"/>
    <property type="match status" value="1"/>
</dbReference>